<dbReference type="KEGG" id="hro:HELRODRAFT_162785"/>
<dbReference type="AlphaFoldDB" id="T1ET52"/>
<reference evidence="1 3" key="2">
    <citation type="journal article" date="2013" name="Nature">
        <title>Insights into bilaterian evolution from three spiralian genomes.</title>
        <authorList>
            <person name="Simakov O."/>
            <person name="Marletaz F."/>
            <person name="Cho S.J."/>
            <person name="Edsinger-Gonzales E."/>
            <person name="Havlak P."/>
            <person name="Hellsten U."/>
            <person name="Kuo D.H."/>
            <person name="Larsson T."/>
            <person name="Lv J."/>
            <person name="Arendt D."/>
            <person name="Savage R."/>
            <person name="Osoegawa K."/>
            <person name="de Jong P."/>
            <person name="Grimwood J."/>
            <person name="Chapman J.A."/>
            <person name="Shapiro H."/>
            <person name="Aerts A."/>
            <person name="Otillar R.P."/>
            <person name="Terry A.Y."/>
            <person name="Boore J.L."/>
            <person name="Grigoriev I.V."/>
            <person name="Lindberg D.R."/>
            <person name="Seaver E.C."/>
            <person name="Weisblat D.A."/>
            <person name="Putnam N.H."/>
            <person name="Rokhsar D.S."/>
        </authorList>
    </citation>
    <scope>NUCLEOTIDE SEQUENCE</scope>
</reference>
<evidence type="ECO:0000313" key="3">
    <source>
        <dbReference type="Proteomes" id="UP000015101"/>
    </source>
</evidence>
<dbReference type="EMBL" id="KB097143">
    <property type="protein sequence ID" value="ESN99267.1"/>
    <property type="molecule type" value="Genomic_DNA"/>
</dbReference>
<proteinExistence type="predicted"/>
<dbReference type="CTD" id="20199752"/>
<dbReference type="RefSeq" id="XP_009023134.1">
    <property type="nucleotide sequence ID" value="XM_009024886.1"/>
</dbReference>
<dbReference type="GeneID" id="20199752"/>
<accession>T1ET52</accession>
<evidence type="ECO:0000313" key="2">
    <source>
        <dbReference type="EnsemblMetazoa" id="HelroP162785"/>
    </source>
</evidence>
<dbReference type="EMBL" id="AMQM01001174">
    <property type="status" value="NOT_ANNOTATED_CDS"/>
    <property type="molecule type" value="Genomic_DNA"/>
</dbReference>
<reference evidence="3" key="1">
    <citation type="submission" date="2012-12" db="EMBL/GenBank/DDBJ databases">
        <authorList>
            <person name="Hellsten U."/>
            <person name="Grimwood J."/>
            <person name="Chapman J.A."/>
            <person name="Shapiro H."/>
            <person name="Aerts A."/>
            <person name="Otillar R.P."/>
            <person name="Terry A.Y."/>
            <person name="Boore J.L."/>
            <person name="Simakov O."/>
            <person name="Marletaz F."/>
            <person name="Cho S.-J."/>
            <person name="Edsinger-Gonzales E."/>
            <person name="Havlak P."/>
            <person name="Kuo D.-H."/>
            <person name="Larsson T."/>
            <person name="Lv J."/>
            <person name="Arendt D."/>
            <person name="Savage R."/>
            <person name="Osoegawa K."/>
            <person name="de Jong P."/>
            <person name="Lindberg D.R."/>
            <person name="Seaver E.C."/>
            <person name="Weisblat D.A."/>
            <person name="Putnam N.H."/>
            <person name="Grigoriev I.V."/>
            <person name="Rokhsar D.S."/>
        </authorList>
    </citation>
    <scope>NUCLEOTIDE SEQUENCE</scope>
</reference>
<dbReference type="InParanoid" id="T1ET52"/>
<protein>
    <submittedName>
        <fullName evidence="1 2">Uncharacterized protein</fullName>
    </submittedName>
</protein>
<reference evidence="2" key="3">
    <citation type="submission" date="2015-06" db="UniProtKB">
        <authorList>
            <consortium name="EnsemblMetazoa"/>
        </authorList>
    </citation>
    <scope>IDENTIFICATION</scope>
</reference>
<evidence type="ECO:0000313" key="1">
    <source>
        <dbReference type="EMBL" id="ESN99267.1"/>
    </source>
</evidence>
<organism evidence="2 3">
    <name type="scientific">Helobdella robusta</name>
    <name type="common">Californian leech</name>
    <dbReference type="NCBI Taxonomy" id="6412"/>
    <lineage>
        <taxon>Eukaryota</taxon>
        <taxon>Metazoa</taxon>
        <taxon>Spiralia</taxon>
        <taxon>Lophotrochozoa</taxon>
        <taxon>Annelida</taxon>
        <taxon>Clitellata</taxon>
        <taxon>Hirudinea</taxon>
        <taxon>Rhynchobdellida</taxon>
        <taxon>Glossiphoniidae</taxon>
        <taxon>Helobdella</taxon>
    </lineage>
</organism>
<name>T1ET52_HELRO</name>
<dbReference type="HOGENOM" id="CLU_1215929_0_0_1"/>
<sequence>MRGHVLKSVVVQCVRVQAASPMKSIRLRPLKKKTDSDYDSRRKFPYPIPDFDSPLRLRVEASMKFFNYNFVYFSALKMIVRRCTYSSFKKQHLKNFPNKKNCLTSITFRSRMKIIILRFNEKFYLRLLEPGLFSCKDIGYCSYKDEITKYVSREIVMKLKWTPIYKEEKCKLKSSRSGLSVCQPLSYLLLLQLTLVRQIFEVIPSSVWIINVPCIPIFKDAHNLRGVL</sequence>
<dbReference type="Proteomes" id="UP000015101">
    <property type="component" value="Unassembled WGS sequence"/>
</dbReference>
<keyword evidence="3" id="KW-1185">Reference proteome</keyword>
<gene>
    <name evidence="2" type="primary">20199752</name>
    <name evidence="1" type="ORF">HELRODRAFT_162785</name>
</gene>
<dbReference type="EnsemblMetazoa" id="HelroT162785">
    <property type="protein sequence ID" value="HelroP162785"/>
    <property type="gene ID" value="HelroG162785"/>
</dbReference>